<dbReference type="Proteomes" id="UP000184071">
    <property type="component" value="Unassembled WGS sequence"/>
</dbReference>
<evidence type="ECO:0000313" key="2">
    <source>
        <dbReference type="EMBL" id="SHG39302.1"/>
    </source>
</evidence>
<accession>A0A1M5JFE5</accession>
<reference evidence="3" key="1">
    <citation type="submission" date="2016-11" db="EMBL/GenBank/DDBJ databases">
        <authorList>
            <person name="Varghese N."/>
            <person name="Submissions S."/>
        </authorList>
    </citation>
    <scope>NUCLEOTIDE SEQUENCE [LARGE SCALE GENOMIC DNA]</scope>
    <source>
        <strain evidence="3">DSM 17963</strain>
    </source>
</reference>
<feature type="domain" description="HNH nuclease" evidence="1">
    <location>
        <begin position="23"/>
        <end position="81"/>
    </location>
</feature>
<sequence length="192" mass="23120">MIEFRKDSPKRRDIKTAVAKYSDHREELKKDYNSRCGYCNDIDIWRTVWFEIDHFVPQKFLKTIKDTDYSNLVYACRACNNSKRAHWPTGDELIHNMNDEGFIDPCDDEYVKQFSRFANGRIIYQTQLGKWMYFKLKLHKPQHEIIWQIQELDALIVECEKLLATIDNQILTDKLLNLYREYHRYTKKLGSI</sequence>
<dbReference type="OrthoDB" id="1340280at2"/>
<dbReference type="InterPro" id="IPR003615">
    <property type="entry name" value="HNH_nuc"/>
</dbReference>
<keyword evidence="3" id="KW-1185">Reference proteome</keyword>
<dbReference type="SMART" id="SM00507">
    <property type="entry name" value="HNHc"/>
    <property type="match status" value="1"/>
</dbReference>
<gene>
    <name evidence="2" type="ORF">SAMN05443663_102703</name>
</gene>
<dbReference type="AlphaFoldDB" id="A0A1M5JFE5"/>
<dbReference type="CDD" id="cd00085">
    <property type="entry name" value="HNHc"/>
    <property type="match status" value="1"/>
</dbReference>
<proteinExistence type="predicted"/>
<dbReference type="Pfam" id="PF01844">
    <property type="entry name" value="HNH"/>
    <property type="match status" value="1"/>
</dbReference>
<dbReference type="EMBL" id="FQWC01000002">
    <property type="protein sequence ID" value="SHG39302.1"/>
    <property type="molecule type" value="Genomic_DNA"/>
</dbReference>
<dbReference type="Gene3D" id="1.10.30.50">
    <property type="match status" value="1"/>
</dbReference>
<dbReference type="GO" id="GO:0004519">
    <property type="term" value="F:endonuclease activity"/>
    <property type="evidence" value="ECO:0007669"/>
    <property type="project" value="InterPro"/>
</dbReference>
<dbReference type="GO" id="GO:0003676">
    <property type="term" value="F:nucleic acid binding"/>
    <property type="evidence" value="ECO:0007669"/>
    <property type="project" value="InterPro"/>
</dbReference>
<dbReference type="RefSeq" id="WP_073414852.1">
    <property type="nucleotide sequence ID" value="NZ_FQWC01000002.1"/>
</dbReference>
<dbReference type="GO" id="GO:0008270">
    <property type="term" value="F:zinc ion binding"/>
    <property type="evidence" value="ECO:0007669"/>
    <property type="project" value="InterPro"/>
</dbReference>
<evidence type="ECO:0000313" key="3">
    <source>
        <dbReference type="Proteomes" id="UP000184071"/>
    </source>
</evidence>
<organism evidence="2 3">
    <name type="scientific">Flavobacterium defluvii</name>
    <dbReference type="NCBI Taxonomy" id="370979"/>
    <lineage>
        <taxon>Bacteria</taxon>
        <taxon>Pseudomonadati</taxon>
        <taxon>Bacteroidota</taxon>
        <taxon>Flavobacteriia</taxon>
        <taxon>Flavobacteriales</taxon>
        <taxon>Flavobacteriaceae</taxon>
        <taxon>Flavobacterium</taxon>
    </lineage>
</organism>
<evidence type="ECO:0000259" key="1">
    <source>
        <dbReference type="SMART" id="SM00507"/>
    </source>
</evidence>
<dbReference type="STRING" id="370979.SAMN05443663_102703"/>
<dbReference type="InterPro" id="IPR002711">
    <property type="entry name" value="HNH"/>
</dbReference>
<protein>
    <submittedName>
        <fullName evidence="2">TIGR02646 family protein</fullName>
    </submittedName>
</protein>
<name>A0A1M5JFE5_9FLAO</name>